<accession>A0ABP3ZMX3</accession>
<feature type="transmembrane region" description="Helical" evidence="1">
    <location>
        <begin position="173"/>
        <end position="196"/>
    </location>
</feature>
<keyword evidence="1" id="KW-0472">Membrane</keyword>
<keyword evidence="1" id="KW-1133">Transmembrane helix</keyword>
<reference evidence="3" key="1">
    <citation type="journal article" date="2019" name="Int. J. Syst. Evol. Microbiol.">
        <title>The Global Catalogue of Microorganisms (GCM) 10K type strain sequencing project: providing services to taxonomists for standard genome sequencing and annotation.</title>
        <authorList>
            <consortium name="The Broad Institute Genomics Platform"/>
            <consortium name="The Broad Institute Genome Sequencing Center for Infectious Disease"/>
            <person name="Wu L."/>
            <person name="Ma J."/>
        </authorList>
    </citation>
    <scope>NUCLEOTIDE SEQUENCE [LARGE SCALE GENOMIC DNA]</scope>
    <source>
        <strain evidence="3">JCM 11136</strain>
    </source>
</reference>
<evidence type="ECO:0000313" key="2">
    <source>
        <dbReference type="EMBL" id="GAA0923025.1"/>
    </source>
</evidence>
<evidence type="ECO:0000256" key="1">
    <source>
        <dbReference type="SAM" id="Phobius"/>
    </source>
</evidence>
<proteinExistence type="predicted"/>
<feature type="transmembrane region" description="Helical" evidence="1">
    <location>
        <begin position="128"/>
        <end position="153"/>
    </location>
</feature>
<organism evidence="2 3">
    <name type="scientific">Nonomuraea longicatena</name>
    <dbReference type="NCBI Taxonomy" id="83682"/>
    <lineage>
        <taxon>Bacteria</taxon>
        <taxon>Bacillati</taxon>
        <taxon>Actinomycetota</taxon>
        <taxon>Actinomycetes</taxon>
        <taxon>Streptosporangiales</taxon>
        <taxon>Streptosporangiaceae</taxon>
        <taxon>Nonomuraea</taxon>
    </lineage>
</organism>
<feature type="transmembrane region" description="Helical" evidence="1">
    <location>
        <begin position="12"/>
        <end position="41"/>
    </location>
</feature>
<keyword evidence="1" id="KW-0812">Transmembrane</keyword>
<name>A0ABP3ZMX3_9ACTN</name>
<protein>
    <submittedName>
        <fullName evidence="2">Uncharacterized protein</fullName>
    </submittedName>
</protein>
<keyword evidence="3" id="KW-1185">Reference proteome</keyword>
<evidence type="ECO:0000313" key="3">
    <source>
        <dbReference type="Proteomes" id="UP001501578"/>
    </source>
</evidence>
<dbReference type="EMBL" id="BAAAHQ010000009">
    <property type="protein sequence ID" value="GAA0923025.1"/>
    <property type="molecule type" value="Genomic_DNA"/>
</dbReference>
<gene>
    <name evidence="2" type="ORF">GCM10009560_22700</name>
</gene>
<comment type="caution">
    <text evidence="2">The sequence shown here is derived from an EMBL/GenBank/DDBJ whole genome shotgun (WGS) entry which is preliminary data.</text>
</comment>
<dbReference type="RefSeq" id="WP_343949735.1">
    <property type="nucleotide sequence ID" value="NZ_BAAAHQ010000009.1"/>
</dbReference>
<dbReference type="Proteomes" id="UP001501578">
    <property type="component" value="Unassembled WGS sequence"/>
</dbReference>
<sequence length="254" mass="26337">MELDAEARNRFISAASVASVAAVAIMHPIAFSIAAMLGLLVSDPDGMLKAKDEWKTTAAGGKTGELEELRTSIKTLIERLEKDAKWEGPTAETAKGVMQQFLKELDSAAEQRNGIGDALGSAAKLYNVLSYVAVAIAALMTAYAAALTASTAFPPLRLATQAAVTPALVSTGITVKGLVTTLTQVAITLGLLYTGVSQLTSQQATKFMELKAMPNFGGTGLGNDPYSKAPMVKPILDPSLMGKNGMPPAPGAPA</sequence>